<protein>
    <submittedName>
        <fullName evidence="1">Beta-glucan synthesis-associated</fullName>
    </submittedName>
</protein>
<evidence type="ECO:0000313" key="2">
    <source>
        <dbReference type="Proteomes" id="UP000814140"/>
    </source>
</evidence>
<dbReference type="Proteomes" id="UP000814140">
    <property type="component" value="Unassembled WGS sequence"/>
</dbReference>
<name>A0ACB8TIQ5_9AGAM</name>
<keyword evidence="2" id="KW-1185">Reference proteome</keyword>
<reference evidence="1" key="1">
    <citation type="submission" date="2021-03" db="EMBL/GenBank/DDBJ databases">
        <authorList>
            <consortium name="DOE Joint Genome Institute"/>
            <person name="Ahrendt S."/>
            <person name="Looney B.P."/>
            <person name="Miyauchi S."/>
            <person name="Morin E."/>
            <person name="Drula E."/>
            <person name="Courty P.E."/>
            <person name="Chicoki N."/>
            <person name="Fauchery L."/>
            <person name="Kohler A."/>
            <person name="Kuo A."/>
            <person name="Labutti K."/>
            <person name="Pangilinan J."/>
            <person name="Lipzen A."/>
            <person name="Riley R."/>
            <person name="Andreopoulos W."/>
            <person name="He G."/>
            <person name="Johnson J."/>
            <person name="Barry K.W."/>
            <person name="Grigoriev I.V."/>
            <person name="Nagy L."/>
            <person name="Hibbett D."/>
            <person name="Henrissat B."/>
            <person name="Matheny P.B."/>
            <person name="Labbe J."/>
            <person name="Martin F."/>
        </authorList>
    </citation>
    <scope>NUCLEOTIDE SEQUENCE</scope>
    <source>
        <strain evidence="1">HHB10654</strain>
    </source>
</reference>
<sequence length="619" mass="67856">MSYPPQQPSRQNYYAYNQNVPSTTNLLVQTGNLPPDSRNLGPSPVRRQNIQAALAAAPVSTTPSSSAPFSRSGQPHGRSSSISKKFSLSPDLSQWDPSLRSNAPEPDDYLHNPDPRRDRKNDQGGTIFTIRGATNLGCLAILSCGIIALFAGYPIISFFRRHTLSTLGGFNLGGTNSTGQVPKMAGNWGLVDLETPDYAHTRVSFNDPTKTLQLVWSDEFNTDGRTFYPGDDPYWEAVDLHYWQTGNMEWYDPAAVTTKNGAMEITLSQKETHGLDYQGGMVQTWNKFCFTGGLLEASVTLPGVDNILGLWPAVWTMGNLGRAGYGASLEGMWPYTYDSCDVGTVANQTLNGLPITATQNGDASKGGALSWLPGQRLSRCTCPGESHPGPVHDDGTYVGRAAPELDMFEAVVRASNVGYVSQTCQIAPFNQKYQWPQDGNYHITNTSISNINGYLGGADQMAVSTLTQTNQSCYQLASGCFSVYGFEYKPGFDDSYITWINNNITAWTLLGSSMVADTSVEIGPRPIPQEPLYIIANLGMSQSFGTVDLEHLTFPAVMRIDYVRVYQEPDAVNIGCDPSGFPTAAYINEYIEAYTNPNLTTWKDDYGQPFPKNKWLKQC</sequence>
<organism evidence="1 2">
    <name type="scientific">Artomyces pyxidatus</name>
    <dbReference type="NCBI Taxonomy" id="48021"/>
    <lineage>
        <taxon>Eukaryota</taxon>
        <taxon>Fungi</taxon>
        <taxon>Dikarya</taxon>
        <taxon>Basidiomycota</taxon>
        <taxon>Agaricomycotina</taxon>
        <taxon>Agaricomycetes</taxon>
        <taxon>Russulales</taxon>
        <taxon>Auriscalpiaceae</taxon>
        <taxon>Artomyces</taxon>
    </lineage>
</organism>
<dbReference type="EMBL" id="MU277188">
    <property type="protein sequence ID" value="KAI0068292.1"/>
    <property type="molecule type" value="Genomic_DNA"/>
</dbReference>
<reference evidence="1" key="2">
    <citation type="journal article" date="2022" name="New Phytol.">
        <title>Evolutionary transition to the ectomycorrhizal habit in the genomes of a hyperdiverse lineage of mushroom-forming fungi.</title>
        <authorList>
            <person name="Looney B."/>
            <person name="Miyauchi S."/>
            <person name="Morin E."/>
            <person name="Drula E."/>
            <person name="Courty P.E."/>
            <person name="Kohler A."/>
            <person name="Kuo A."/>
            <person name="LaButti K."/>
            <person name="Pangilinan J."/>
            <person name="Lipzen A."/>
            <person name="Riley R."/>
            <person name="Andreopoulos W."/>
            <person name="He G."/>
            <person name="Johnson J."/>
            <person name="Nolan M."/>
            <person name="Tritt A."/>
            <person name="Barry K.W."/>
            <person name="Grigoriev I.V."/>
            <person name="Nagy L.G."/>
            <person name="Hibbett D."/>
            <person name="Henrissat B."/>
            <person name="Matheny P.B."/>
            <person name="Labbe J."/>
            <person name="Martin F.M."/>
        </authorList>
    </citation>
    <scope>NUCLEOTIDE SEQUENCE</scope>
    <source>
        <strain evidence="1">HHB10654</strain>
    </source>
</reference>
<gene>
    <name evidence="1" type="ORF">BV25DRAFT_1793817</name>
</gene>
<comment type="caution">
    <text evidence="1">The sequence shown here is derived from an EMBL/GenBank/DDBJ whole genome shotgun (WGS) entry which is preliminary data.</text>
</comment>
<evidence type="ECO:0000313" key="1">
    <source>
        <dbReference type="EMBL" id="KAI0068292.1"/>
    </source>
</evidence>
<accession>A0ACB8TIQ5</accession>
<proteinExistence type="predicted"/>